<proteinExistence type="inferred from homology"/>
<evidence type="ECO:0000256" key="5">
    <source>
        <dbReference type="ARBA" id="ARBA00037410"/>
    </source>
</evidence>
<accession>A0A7W5K2M1</accession>
<comment type="caution">
    <text evidence="7">The sequence shown here is derived from an EMBL/GenBank/DDBJ whole genome shotgun (WGS) entry which is preliminary data.</text>
</comment>
<evidence type="ECO:0000256" key="1">
    <source>
        <dbReference type="ARBA" id="ARBA00005254"/>
    </source>
</evidence>
<keyword evidence="3" id="KW-0809">Transit peptide</keyword>
<organism evidence="7 8">
    <name type="scientific">Halomonas campaniensis</name>
    <dbReference type="NCBI Taxonomy" id="213554"/>
    <lineage>
        <taxon>Bacteria</taxon>
        <taxon>Pseudomonadati</taxon>
        <taxon>Pseudomonadota</taxon>
        <taxon>Gammaproteobacteria</taxon>
        <taxon>Oceanospirillales</taxon>
        <taxon>Halomonadaceae</taxon>
        <taxon>Halomonas</taxon>
    </lineage>
</organism>
<dbReference type="NCBIfam" id="NF006008">
    <property type="entry name" value="PRK08139.1"/>
    <property type="match status" value="1"/>
</dbReference>
<comment type="similarity">
    <text evidence="1">Belongs to the enoyl-CoA hydratase/isomerase family.</text>
</comment>
<keyword evidence="4" id="KW-0443">Lipid metabolism</keyword>
<dbReference type="EMBL" id="JACHZF010000010">
    <property type="protein sequence ID" value="MBB3330738.1"/>
    <property type="molecule type" value="Genomic_DNA"/>
</dbReference>
<dbReference type="GO" id="GO:0006631">
    <property type="term" value="P:fatty acid metabolic process"/>
    <property type="evidence" value="ECO:0007669"/>
    <property type="project" value="UniProtKB-KW"/>
</dbReference>
<evidence type="ECO:0000256" key="2">
    <source>
        <dbReference type="ARBA" id="ARBA00022832"/>
    </source>
</evidence>
<dbReference type="RefSeq" id="WP_183330852.1">
    <property type="nucleotide sequence ID" value="NZ_JACHZF010000010.1"/>
</dbReference>
<keyword evidence="8" id="KW-1185">Reference proteome</keyword>
<protein>
    <recommendedName>
        <fullName evidence="6">Enoyl-CoA hydratase domain-containing protein 3, mitochondrial</fullName>
    </recommendedName>
</protein>
<dbReference type="GO" id="GO:0016836">
    <property type="term" value="F:hydro-lyase activity"/>
    <property type="evidence" value="ECO:0007669"/>
    <property type="project" value="TreeGrafter"/>
</dbReference>
<keyword evidence="2" id="KW-0276">Fatty acid metabolism</keyword>
<gene>
    <name evidence="7" type="ORF">BDK63_001610</name>
</gene>
<dbReference type="Proteomes" id="UP000553442">
    <property type="component" value="Unassembled WGS sequence"/>
</dbReference>
<comment type="function">
    <text evidence="5">May play a role in fatty acid biosynthesis and insulin sensitivity.</text>
</comment>
<evidence type="ECO:0000313" key="8">
    <source>
        <dbReference type="Proteomes" id="UP000553442"/>
    </source>
</evidence>
<evidence type="ECO:0000256" key="4">
    <source>
        <dbReference type="ARBA" id="ARBA00023098"/>
    </source>
</evidence>
<dbReference type="SUPFAM" id="SSF52096">
    <property type="entry name" value="ClpP/crotonase"/>
    <property type="match status" value="1"/>
</dbReference>
<evidence type="ECO:0000256" key="6">
    <source>
        <dbReference type="ARBA" id="ARBA00040545"/>
    </source>
</evidence>
<dbReference type="InterPro" id="IPR014748">
    <property type="entry name" value="Enoyl-CoA_hydra_C"/>
</dbReference>
<dbReference type="InterPro" id="IPR029045">
    <property type="entry name" value="ClpP/crotonase-like_dom_sf"/>
</dbReference>
<dbReference type="Gene3D" id="3.90.226.10">
    <property type="entry name" value="2-enoyl-CoA Hydratase, Chain A, domain 1"/>
    <property type="match status" value="1"/>
</dbReference>
<dbReference type="Pfam" id="PF00378">
    <property type="entry name" value="ECH_1"/>
    <property type="match status" value="1"/>
</dbReference>
<dbReference type="PANTHER" id="PTHR43602:SF1">
    <property type="entry name" value="ENOYL-COA HYDRATASE DOMAIN-CONTAINING PROTEIN 3, MITOCHONDRIAL"/>
    <property type="match status" value="1"/>
</dbReference>
<evidence type="ECO:0000313" key="7">
    <source>
        <dbReference type="EMBL" id="MBB3330738.1"/>
    </source>
</evidence>
<dbReference type="CDD" id="cd06558">
    <property type="entry name" value="crotonase-like"/>
    <property type="match status" value="1"/>
</dbReference>
<dbReference type="AlphaFoldDB" id="A0A7W5K2M1"/>
<reference evidence="7 8" key="1">
    <citation type="submission" date="2020-08" db="EMBL/GenBank/DDBJ databases">
        <title>Genomic Encyclopedia of Archaeal and Bacterial Type Strains, Phase II (KMG-II): from individual species to whole genera.</title>
        <authorList>
            <person name="Goeker M."/>
        </authorList>
    </citation>
    <scope>NUCLEOTIDE SEQUENCE [LARGE SCALE GENOMIC DNA]</scope>
    <source>
        <strain evidence="7 8">5AG</strain>
    </source>
</reference>
<dbReference type="Gene3D" id="1.10.12.10">
    <property type="entry name" value="Lyase 2-enoyl-coa Hydratase, Chain A, domain 2"/>
    <property type="match status" value="1"/>
</dbReference>
<sequence length="261" mass="27887">MTDPTAPVLRQDHDGVTTLTLNRPGSFNALSEEMLEALQAELARLADDGGVRCVVIAAEGRAFCAGHDLKQMRANPDKAYYQTLFARCGAVMQAIVELPVPVIARVQGLATAAGCQLVASCDLAVAARSARFAVSGINAGLFCSTPAVALSRNVARKRAMELLFTGEFIDAETARDWGLVNRIADDAALDTAVAELTTSICAKSAVAVRTGKAMFQRQLQMPLDEAYAFAGEVMACNMMAEDAGEGIDAFIEKRAPQWRDR</sequence>
<dbReference type="PANTHER" id="PTHR43602">
    <property type="match status" value="1"/>
</dbReference>
<dbReference type="InterPro" id="IPR052377">
    <property type="entry name" value="Mitochondrial_ECH-domain"/>
</dbReference>
<evidence type="ECO:0000256" key="3">
    <source>
        <dbReference type="ARBA" id="ARBA00022946"/>
    </source>
</evidence>
<dbReference type="InterPro" id="IPR001753">
    <property type="entry name" value="Enoyl-CoA_hydra/iso"/>
</dbReference>
<name>A0A7W5K2M1_9GAMM</name>